<evidence type="ECO:0008006" key="4">
    <source>
        <dbReference type="Google" id="ProtNLM"/>
    </source>
</evidence>
<organism evidence="2 3">
    <name type="scientific">Streptomyces europaeiscabiei</name>
    <dbReference type="NCBI Taxonomy" id="146819"/>
    <lineage>
        <taxon>Bacteria</taxon>
        <taxon>Bacillati</taxon>
        <taxon>Actinomycetota</taxon>
        <taxon>Actinomycetes</taxon>
        <taxon>Kitasatosporales</taxon>
        <taxon>Streptomycetaceae</taxon>
        <taxon>Streptomyces</taxon>
    </lineage>
</organism>
<gene>
    <name evidence="2" type="ORF">PV662_21480</name>
</gene>
<protein>
    <recommendedName>
        <fullName evidence="4">Lipoprotein</fullName>
    </recommendedName>
</protein>
<keyword evidence="3" id="KW-1185">Reference proteome</keyword>
<dbReference type="RefSeq" id="WP_060894204.1">
    <property type="nucleotide sequence ID" value="NZ_JARAUR010000270.1"/>
</dbReference>
<comment type="caution">
    <text evidence="2">The sequence shown here is derived from an EMBL/GenBank/DDBJ whole genome shotgun (WGS) entry which is preliminary data.</text>
</comment>
<proteinExistence type="predicted"/>
<dbReference type="EMBL" id="JARAYU010000007">
    <property type="protein sequence ID" value="MDX3702301.1"/>
    <property type="molecule type" value="Genomic_DNA"/>
</dbReference>
<name>A0ABU4NGN5_9ACTN</name>
<sequence length="395" mass="41801">MQLSRFAKVTALSVAPLTLVAGGFQASALADQSAQDAQPAAAAFSASALSARSDGGLKDVSGFSPNSTQGKTLKAEDFGVMRAASGEAAVVDSSMARQGVTTAAGKGFVELSWKGYTKDARYVVTREGKNIATLGAGVTSFRDTDVKAGADYAYQVIPLLPKGGNPNSRLYGMRVAVPHTGSLTGLRESAVERASTAAVAKTSTLSWVGFIPQKYVAAPIAGCDYGQSFKFGGDNHKDFNWKSNKYRFALHATITWKTKKVVSNKHINPTTVYVKKTNKYVGSKTATAKNTYAKKLASSGNTVGIRMVVHATNPYCKGLGGVKGAASGAFTISMSKSGNYEIRSGTHRQYPNNYIYIYDGGKVTNVHKKKHGSTKCLVGSVMCPQVDMTGLYGKF</sequence>
<dbReference type="Gene3D" id="2.60.40.10">
    <property type="entry name" value="Immunoglobulins"/>
    <property type="match status" value="1"/>
</dbReference>
<dbReference type="Proteomes" id="UP001271274">
    <property type="component" value="Unassembled WGS sequence"/>
</dbReference>
<feature type="signal peptide" evidence="1">
    <location>
        <begin position="1"/>
        <end position="26"/>
    </location>
</feature>
<reference evidence="2 3" key="1">
    <citation type="journal article" date="2023" name="Microb. Genom.">
        <title>Mesoterricola silvestris gen. nov., sp. nov., Mesoterricola sediminis sp. nov., Geothrix oryzae sp. nov., Geothrix edaphica sp. nov., Geothrix rubra sp. nov., and Geothrix limicola sp. nov., six novel members of Acidobacteriota isolated from soils.</title>
        <authorList>
            <person name="Weisberg A.J."/>
            <person name="Pearce E."/>
            <person name="Kramer C.G."/>
            <person name="Chang J.H."/>
            <person name="Clarke C.R."/>
        </authorList>
    </citation>
    <scope>NUCLEOTIDE SEQUENCE [LARGE SCALE GENOMIC DNA]</scope>
    <source>
        <strain evidence="2 3">ID09-01A</strain>
    </source>
</reference>
<keyword evidence="1" id="KW-0732">Signal</keyword>
<evidence type="ECO:0000256" key="1">
    <source>
        <dbReference type="SAM" id="SignalP"/>
    </source>
</evidence>
<evidence type="ECO:0000313" key="2">
    <source>
        <dbReference type="EMBL" id="MDX3702301.1"/>
    </source>
</evidence>
<accession>A0ABU4NGN5</accession>
<feature type="chain" id="PRO_5046749432" description="Lipoprotein" evidence="1">
    <location>
        <begin position="27"/>
        <end position="395"/>
    </location>
</feature>
<evidence type="ECO:0000313" key="3">
    <source>
        <dbReference type="Proteomes" id="UP001271274"/>
    </source>
</evidence>
<dbReference type="InterPro" id="IPR013783">
    <property type="entry name" value="Ig-like_fold"/>
</dbReference>